<dbReference type="InterPro" id="IPR006311">
    <property type="entry name" value="TAT_signal"/>
</dbReference>
<dbReference type="STRING" id="523841.HFX_1036"/>
<accession>I3R3E2</accession>
<feature type="compositionally biased region" description="Polar residues" evidence="1">
    <location>
        <begin position="124"/>
        <end position="146"/>
    </location>
</feature>
<gene>
    <name evidence="3" type="ordered locus">HFX_1036</name>
    <name evidence="4" type="ORF">BM92_04030</name>
    <name evidence="5" type="ORF">C439_05300</name>
    <name evidence="6" type="ORF">E6P09_08220</name>
</gene>
<feature type="compositionally biased region" description="Polar residues" evidence="1">
    <location>
        <begin position="225"/>
        <end position="236"/>
    </location>
</feature>
<keyword evidence="8" id="KW-1185">Reference proteome</keyword>
<dbReference type="Proteomes" id="UP000299011">
    <property type="component" value="Chromosome"/>
</dbReference>
<feature type="region of interest" description="Disordered" evidence="1">
    <location>
        <begin position="119"/>
        <end position="146"/>
    </location>
</feature>
<name>I3R3E2_HALMT</name>
<evidence type="ECO:0000313" key="8">
    <source>
        <dbReference type="Proteomes" id="UP000011603"/>
    </source>
</evidence>
<feature type="domain" description="DUF4097" evidence="2">
    <location>
        <begin position="132"/>
        <end position="265"/>
    </location>
</feature>
<reference evidence="3" key="1">
    <citation type="journal article" date="2012" name="Appl. Environ. Microbiol.">
        <title>Identification of the haloarchaeal phasin (PhaP) that functions in polyhydroxyalkanoate accumulation and granule formation in Haloferax mediterranei.</title>
        <authorList>
            <person name="Cai S."/>
            <person name="Cai L."/>
            <person name="Liu H."/>
            <person name="Liu X."/>
            <person name="Han J."/>
            <person name="Zhou J."/>
            <person name="Xiang H."/>
        </authorList>
    </citation>
    <scope>NUCLEOTIDE SEQUENCE</scope>
    <source>
        <strain evidence="3">CGMCC 1.2087</strain>
    </source>
</reference>
<dbReference type="KEGG" id="hme:HFX_1036"/>
<dbReference type="OrthoDB" id="292814at2157"/>
<sequence>MLSRTRRSFLRLGAALGIAGLAGCTAPGIEAREEETRTVSAADVESVEVLNSNGGIQIHTWDEDGIELHIVKRGFSADDFDSVQVDATGDKPLTIERVDQAEAADRVSVNLEVRVPPELPVGRATTTNGGVDIQGTTGDLETQSTNGSVEARRIDGFVALSTTNGSITAQDVGGIDTAQTTNGSVEVDVPAIRDDTTIESSNGGVDAALAQELNAELVAQTTNGSVESTGLSLSDATSSRTGLSGTLSEGGPTLDVSTSNGDIELSLL</sequence>
<dbReference type="EMBL" id="CP007551">
    <property type="protein sequence ID" value="AHZ21880.1"/>
    <property type="molecule type" value="Genomic_DNA"/>
</dbReference>
<reference evidence="5 8" key="3">
    <citation type="journal article" date="2014" name="PLoS Genet.">
        <title>Phylogenetically driven sequencing of extremely halophilic archaea reveals strategies for static and dynamic osmo-response.</title>
        <authorList>
            <person name="Becker E.A."/>
            <person name="Seitzer P.M."/>
            <person name="Tritt A."/>
            <person name="Larsen D."/>
            <person name="Krusor M."/>
            <person name="Yao A.I."/>
            <person name="Wu D."/>
            <person name="Madern D."/>
            <person name="Eisen J.A."/>
            <person name="Darling A.E."/>
            <person name="Facciotti M.T."/>
        </authorList>
    </citation>
    <scope>NUCLEOTIDE SEQUENCE [LARGE SCALE GENOMIC DNA]</scope>
    <source>
        <strain evidence="5">ATCC 33500</strain>
        <strain evidence="8">ATCC 33500 / DSM 1411 / JCM 8866 / NBRC 14739 / NCIMB 2177 / R-4</strain>
    </source>
</reference>
<dbReference type="PROSITE" id="PS51318">
    <property type="entry name" value="TAT"/>
    <property type="match status" value="1"/>
</dbReference>
<evidence type="ECO:0000313" key="7">
    <source>
        <dbReference type="Proteomes" id="UP000006469"/>
    </source>
</evidence>
<protein>
    <recommendedName>
        <fullName evidence="2">DUF4097 domain-containing protein</fullName>
    </recommendedName>
</protein>
<dbReference type="EMBL" id="CP039139">
    <property type="protein sequence ID" value="QCQ75248.1"/>
    <property type="molecule type" value="Genomic_DNA"/>
</dbReference>
<evidence type="ECO:0000313" key="4">
    <source>
        <dbReference type="EMBL" id="AHZ21880.1"/>
    </source>
</evidence>
<dbReference type="EMBL" id="CP001868">
    <property type="protein sequence ID" value="AFK18752.1"/>
    <property type="molecule type" value="Genomic_DNA"/>
</dbReference>
<evidence type="ECO:0000313" key="3">
    <source>
        <dbReference type="EMBL" id="AFK18752.1"/>
    </source>
</evidence>
<dbReference type="AlphaFoldDB" id="I3R3E2"/>
<dbReference type="Proteomes" id="UP000011603">
    <property type="component" value="Unassembled WGS sequence"/>
</dbReference>
<feature type="region of interest" description="Disordered" evidence="1">
    <location>
        <begin position="225"/>
        <end position="261"/>
    </location>
</feature>
<dbReference type="PaxDb" id="523841-HFX_1036"/>
<evidence type="ECO:0000259" key="2">
    <source>
        <dbReference type="Pfam" id="PF13349"/>
    </source>
</evidence>
<evidence type="ECO:0000313" key="5">
    <source>
        <dbReference type="EMBL" id="EMA03388.1"/>
    </source>
</evidence>
<dbReference type="eggNOG" id="arCOG03825">
    <property type="taxonomic scope" value="Archaea"/>
</dbReference>
<dbReference type="Proteomes" id="UP000027075">
    <property type="component" value="Chromosome"/>
</dbReference>
<dbReference type="InterPro" id="IPR025164">
    <property type="entry name" value="Toastrack_DUF4097"/>
</dbReference>
<proteinExistence type="predicted"/>
<reference evidence="3 7" key="2">
    <citation type="journal article" date="2012" name="J. Bacteriol.">
        <title>Complete genome sequence of the metabolically versatile halophilic archaeon Haloferax mediterranei, a poly(3-hydroxybutyrate-co-3-hydroxyvalerate) producer.</title>
        <authorList>
            <person name="Han J."/>
            <person name="Zhang F."/>
            <person name="Hou J."/>
            <person name="Liu X."/>
            <person name="Li M."/>
            <person name="Liu H."/>
            <person name="Cai L."/>
            <person name="Zhang B."/>
            <person name="Chen Y."/>
            <person name="Zhou J."/>
            <person name="Hu S."/>
            <person name="Xiang H."/>
        </authorList>
    </citation>
    <scope>NUCLEOTIDE SEQUENCE [LARGE SCALE GENOMIC DNA]</scope>
    <source>
        <strain evidence="7">ATCC 33500 / DSM 1411 / JCM 8866 / NBRC 14739 / NCIMB 2177 / R-4</strain>
        <strain evidence="3">CGMCC 1.2087</strain>
    </source>
</reference>
<dbReference type="RefSeq" id="WP_004572636.1">
    <property type="nucleotide sequence ID" value="NC_017941.2"/>
</dbReference>
<dbReference type="EMBL" id="AOLO01000006">
    <property type="protein sequence ID" value="EMA03388.1"/>
    <property type="molecule type" value="Genomic_DNA"/>
</dbReference>
<reference evidence="6 10" key="6">
    <citation type="submission" date="2019-04" db="EMBL/GenBank/DDBJ databases">
        <title>Methylomes of two halophilic Archaea, Haloarcula marismortui and Haloferax mediterranei.</title>
        <authorList>
            <person name="DasSarma S."/>
            <person name="DasSarma P."/>
            <person name="DasSarma S."/>
            <person name="Fomenkov A."/>
            <person name="Vincze T."/>
            <person name="Anton B.P."/>
            <person name="Roberts R.J."/>
        </authorList>
    </citation>
    <scope>NUCLEOTIDE SEQUENCE [LARGE SCALE GENOMIC DNA]</scope>
    <source>
        <strain evidence="6">ATCC 33500</strain>
        <strain evidence="10">ATCC 33500 / DSM 1411 / JCM 8866 / NBRC 14739 / NCIMB 2177 / R-4</strain>
    </source>
</reference>
<dbReference type="Proteomes" id="UP000006469">
    <property type="component" value="Chromosome"/>
</dbReference>
<organism evidence="3 7">
    <name type="scientific">Haloferax mediterranei (strain ATCC 33500 / DSM 1411 / JCM 8866 / NBRC 14739 / NCIMB 2177 / R-4)</name>
    <name type="common">Halobacterium mediterranei</name>
    <dbReference type="NCBI Taxonomy" id="523841"/>
    <lineage>
        <taxon>Archaea</taxon>
        <taxon>Methanobacteriati</taxon>
        <taxon>Methanobacteriota</taxon>
        <taxon>Stenosarchaea group</taxon>
        <taxon>Halobacteria</taxon>
        <taxon>Halobacteriales</taxon>
        <taxon>Haloferacaceae</taxon>
        <taxon>Haloferax</taxon>
    </lineage>
</organism>
<dbReference type="GeneID" id="40156395"/>
<evidence type="ECO:0000256" key="1">
    <source>
        <dbReference type="SAM" id="MobiDB-lite"/>
    </source>
</evidence>
<reference evidence="4 9" key="4">
    <citation type="submission" date="2014-04" db="EMBL/GenBank/DDBJ databases">
        <title>Transcriptional profiles of Haloferax mediterranei on the basis of nitrogen availability.</title>
        <authorList>
            <person name="Bautista V."/>
        </authorList>
    </citation>
    <scope>NUCLEOTIDE SEQUENCE [LARGE SCALE GENOMIC DNA]</scope>
    <source>
        <strain evidence="4">ATCC 33500</strain>
        <strain evidence="9">ATCC 33500 / DSM 1411 / JCM 8866 / NBRC 14739 / NCIMB 2177 / R-4</strain>
    </source>
</reference>
<reference evidence="3" key="5">
    <citation type="submission" date="2014-05" db="EMBL/GenBank/DDBJ databases">
        <authorList>
            <person name="Wang L."/>
            <person name="Yang H."/>
            <person name="Xiang H."/>
        </authorList>
    </citation>
    <scope>NUCLEOTIDE SEQUENCE</scope>
    <source>
        <strain evidence="3">CGMCC 1.2087</strain>
    </source>
</reference>
<dbReference type="Pfam" id="PF13349">
    <property type="entry name" value="DUF4097"/>
    <property type="match status" value="1"/>
</dbReference>
<dbReference type="PATRIC" id="fig|523841.21.peg.1073"/>
<evidence type="ECO:0000313" key="10">
    <source>
        <dbReference type="Proteomes" id="UP000299011"/>
    </source>
</evidence>
<evidence type="ECO:0000313" key="9">
    <source>
        <dbReference type="Proteomes" id="UP000027075"/>
    </source>
</evidence>
<dbReference type="HOGENOM" id="CLU_074744_0_0_2"/>
<evidence type="ECO:0000313" key="6">
    <source>
        <dbReference type="EMBL" id="QCQ75248.1"/>
    </source>
</evidence>
<feature type="compositionally biased region" description="Low complexity" evidence="1">
    <location>
        <begin position="237"/>
        <end position="254"/>
    </location>
</feature>
<dbReference type="PROSITE" id="PS51257">
    <property type="entry name" value="PROKAR_LIPOPROTEIN"/>
    <property type="match status" value="1"/>
</dbReference>